<sequence length="146" mass="16308">MRVRCFEQAKYGREDDQVGDRTTTGTLLRRGFSWTKDKVVKGKSKVEEDDIILYNCIADSTASVPEGTNPVDVAALVKYYLASLPEPLTTLELYNEIRDDGEAIDASSPIPWDDGMPVDFGAIEVIQLLVEHHNAIFTDANETVWN</sequence>
<keyword evidence="3" id="KW-1185">Reference proteome</keyword>
<dbReference type="AlphaFoldDB" id="A0AAN9R1Y8"/>
<dbReference type="GO" id="GO:0007165">
    <property type="term" value="P:signal transduction"/>
    <property type="evidence" value="ECO:0007669"/>
    <property type="project" value="InterPro"/>
</dbReference>
<evidence type="ECO:0000313" key="2">
    <source>
        <dbReference type="EMBL" id="KAK7355264.1"/>
    </source>
</evidence>
<accession>A0AAN9R1Y8</accession>
<dbReference type="InterPro" id="IPR008936">
    <property type="entry name" value="Rho_GTPase_activation_prot"/>
</dbReference>
<comment type="caution">
    <text evidence="2">The sequence shown here is derived from an EMBL/GenBank/DDBJ whole genome shotgun (WGS) entry which is preliminary data.</text>
</comment>
<dbReference type="PANTHER" id="PTHR47367">
    <property type="entry name" value="AUXIN-REGULATED PROTEIN-LIKE"/>
    <property type="match status" value="1"/>
</dbReference>
<dbReference type="PANTHER" id="PTHR47367:SF1">
    <property type="entry name" value="OS07G0486500 PROTEIN"/>
    <property type="match status" value="1"/>
</dbReference>
<gene>
    <name evidence="2" type="ORF">VNO80_14515</name>
</gene>
<protein>
    <recommendedName>
        <fullName evidence="1">Rho-GAP domain-containing protein</fullName>
    </recommendedName>
</protein>
<feature type="domain" description="Rho-GAP" evidence="1">
    <location>
        <begin position="1"/>
        <end position="146"/>
    </location>
</feature>
<dbReference type="Gene3D" id="1.10.555.10">
    <property type="entry name" value="Rho GTPase activation protein"/>
    <property type="match status" value="1"/>
</dbReference>
<organism evidence="2 3">
    <name type="scientific">Phaseolus coccineus</name>
    <name type="common">Scarlet runner bean</name>
    <name type="synonym">Phaseolus multiflorus</name>
    <dbReference type="NCBI Taxonomy" id="3886"/>
    <lineage>
        <taxon>Eukaryota</taxon>
        <taxon>Viridiplantae</taxon>
        <taxon>Streptophyta</taxon>
        <taxon>Embryophyta</taxon>
        <taxon>Tracheophyta</taxon>
        <taxon>Spermatophyta</taxon>
        <taxon>Magnoliopsida</taxon>
        <taxon>eudicotyledons</taxon>
        <taxon>Gunneridae</taxon>
        <taxon>Pentapetalae</taxon>
        <taxon>rosids</taxon>
        <taxon>fabids</taxon>
        <taxon>Fabales</taxon>
        <taxon>Fabaceae</taxon>
        <taxon>Papilionoideae</taxon>
        <taxon>50 kb inversion clade</taxon>
        <taxon>NPAAA clade</taxon>
        <taxon>indigoferoid/millettioid clade</taxon>
        <taxon>Phaseoleae</taxon>
        <taxon>Phaseolus</taxon>
    </lineage>
</organism>
<dbReference type="Proteomes" id="UP001374584">
    <property type="component" value="Unassembled WGS sequence"/>
</dbReference>
<dbReference type="SUPFAM" id="SSF48350">
    <property type="entry name" value="GTPase activation domain, GAP"/>
    <property type="match status" value="1"/>
</dbReference>
<evidence type="ECO:0000313" key="3">
    <source>
        <dbReference type="Proteomes" id="UP001374584"/>
    </source>
</evidence>
<reference evidence="2 3" key="1">
    <citation type="submission" date="2024-01" db="EMBL/GenBank/DDBJ databases">
        <title>The genomes of 5 underutilized Papilionoideae crops provide insights into root nodulation and disease resistanc.</title>
        <authorList>
            <person name="Jiang F."/>
        </authorList>
    </citation>
    <scope>NUCLEOTIDE SEQUENCE [LARGE SCALE GENOMIC DNA]</scope>
    <source>
        <strain evidence="2">JINMINGXINNONG_FW02</strain>
        <tissue evidence="2">Leaves</tissue>
    </source>
</reference>
<evidence type="ECO:0000259" key="1">
    <source>
        <dbReference type="PROSITE" id="PS50238"/>
    </source>
</evidence>
<dbReference type="EMBL" id="JAYMYR010000006">
    <property type="protein sequence ID" value="KAK7355264.1"/>
    <property type="molecule type" value="Genomic_DNA"/>
</dbReference>
<name>A0AAN9R1Y8_PHACN</name>
<proteinExistence type="predicted"/>
<dbReference type="InterPro" id="IPR000198">
    <property type="entry name" value="RhoGAP_dom"/>
</dbReference>
<dbReference type="PROSITE" id="PS50238">
    <property type="entry name" value="RHOGAP"/>
    <property type="match status" value="1"/>
</dbReference>